<dbReference type="Pfam" id="PF00155">
    <property type="entry name" value="Aminotran_1_2"/>
    <property type="match status" value="1"/>
</dbReference>
<name>A0A0A2IS21_PENEN</name>
<dbReference type="GO" id="GO:0030170">
    <property type="term" value="F:pyridoxal phosphate binding"/>
    <property type="evidence" value="ECO:0007669"/>
    <property type="project" value="InterPro"/>
</dbReference>
<dbReference type="InterPro" id="IPR015422">
    <property type="entry name" value="PyrdxlP-dep_Trfase_small"/>
</dbReference>
<evidence type="ECO:0000313" key="3">
    <source>
        <dbReference type="Proteomes" id="UP000030143"/>
    </source>
</evidence>
<dbReference type="PhylomeDB" id="A0A0A2IS21"/>
<dbReference type="RefSeq" id="XP_016598583.1">
    <property type="nucleotide sequence ID" value="XM_016744921.1"/>
</dbReference>
<dbReference type="InterPro" id="IPR015421">
    <property type="entry name" value="PyrdxlP-dep_Trfase_major"/>
</dbReference>
<dbReference type="Gene3D" id="3.40.640.10">
    <property type="entry name" value="Type I PLP-dependent aspartate aminotransferase-like (Major domain)"/>
    <property type="match status" value="2"/>
</dbReference>
<dbReference type="VEuPathDB" id="FungiDB:PEXP_059070"/>
<dbReference type="Proteomes" id="UP000030143">
    <property type="component" value="Unassembled WGS sequence"/>
</dbReference>
<keyword evidence="3" id="KW-1185">Reference proteome</keyword>
<accession>A0A0A2IS21</accession>
<comment type="caution">
    <text evidence="2">The sequence shown here is derived from an EMBL/GenBank/DDBJ whole genome shotgun (WGS) entry which is preliminary data.</text>
</comment>
<dbReference type="SUPFAM" id="SSF53383">
    <property type="entry name" value="PLP-dependent transferases"/>
    <property type="match status" value="2"/>
</dbReference>
<dbReference type="EMBL" id="JQFZ01000157">
    <property type="protein sequence ID" value="KGO56895.1"/>
    <property type="molecule type" value="Genomic_DNA"/>
</dbReference>
<organism evidence="2 3">
    <name type="scientific">Penicillium expansum</name>
    <name type="common">Blue mold rot fungus</name>
    <dbReference type="NCBI Taxonomy" id="27334"/>
    <lineage>
        <taxon>Eukaryota</taxon>
        <taxon>Fungi</taxon>
        <taxon>Dikarya</taxon>
        <taxon>Ascomycota</taxon>
        <taxon>Pezizomycotina</taxon>
        <taxon>Eurotiomycetes</taxon>
        <taxon>Eurotiomycetidae</taxon>
        <taxon>Eurotiales</taxon>
        <taxon>Aspergillaceae</taxon>
        <taxon>Penicillium</taxon>
    </lineage>
</organism>
<dbReference type="CDD" id="cd00609">
    <property type="entry name" value="AAT_like"/>
    <property type="match status" value="1"/>
</dbReference>
<dbReference type="InterPro" id="IPR004839">
    <property type="entry name" value="Aminotransferase_I/II_large"/>
</dbReference>
<dbReference type="AlphaFoldDB" id="A0A0A2IS21"/>
<dbReference type="InterPro" id="IPR015424">
    <property type="entry name" value="PyrdxlP-dep_Trfase"/>
</dbReference>
<proteinExistence type="predicted"/>
<dbReference type="GeneID" id="27680341"/>
<evidence type="ECO:0000259" key="1">
    <source>
        <dbReference type="Pfam" id="PF00155"/>
    </source>
</evidence>
<dbReference type="Gene3D" id="3.90.1150.10">
    <property type="entry name" value="Aspartate Aminotransferase, domain 1"/>
    <property type="match status" value="2"/>
</dbReference>
<feature type="domain" description="Aminotransferase class I/classII large" evidence="1">
    <location>
        <begin position="220"/>
        <end position="467"/>
    </location>
</feature>
<keyword evidence="2" id="KW-0808">Transferase</keyword>
<dbReference type="SMR" id="A0A0A2IS21"/>
<dbReference type="HOGENOM" id="CLU_017584_0_6_1"/>
<dbReference type="PANTHER" id="PTHR42858:SF1">
    <property type="entry name" value="LD15494P"/>
    <property type="match status" value="1"/>
</dbReference>
<gene>
    <name evidence="2" type="ORF">PEX2_076510</name>
</gene>
<dbReference type="STRING" id="27334.A0A0A2IS21"/>
<dbReference type="GO" id="GO:0047536">
    <property type="term" value="F:2-aminoadipate transaminase activity"/>
    <property type="evidence" value="ECO:0007669"/>
    <property type="project" value="TreeGrafter"/>
</dbReference>
<dbReference type="OrthoDB" id="7042322at2759"/>
<protein>
    <submittedName>
        <fullName evidence="2">Pyridoxal phosphate-dependent transferase, major region, subdomain 1</fullName>
    </submittedName>
</protein>
<reference evidence="2 3" key="1">
    <citation type="journal article" date="2015" name="Mol. Plant Microbe Interact.">
        <title>Genome, transcriptome, and functional analyses of Penicillium expansum provide new insights into secondary metabolism and pathogenicity.</title>
        <authorList>
            <person name="Ballester A.R."/>
            <person name="Marcet-Houben M."/>
            <person name="Levin E."/>
            <person name="Sela N."/>
            <person name="Selma-Lazaro C."/>
            <person name="Carmona L."/>
            <person name="Wisniewski M."/>
            <person name="Droby S."/>
            <person name="Gonzalez-Candelas L."/>
            <person name="Gabaldon T."/>
        </authorList>
    </citation>
    <scope>NUCLEOTIDE SEQUENCE [LARGE SCALE GENOMIC DNA]</scope>
    <source>
        <strain evidence="2 3">MD-8</strain>
    </source>
</reference>
<evidence type="ECO:0000313" key="2">
    <source>
        <dbReference type="EMBL" id="KGO56895.1"/>
    </source>
</evidence>
<dbReference type="PANTHER" id="PTHR42858">
    <property type="entry name" value="AMINOTRANSFERASE"/>
    <property type="match status" value="1"/>
</dbReference>
<sequence length="481" mass="53260">MTLTVSPDQPIDLLTGWPNPALLPAPDLRHSATTVLSNPSIGNPALLYGPDEGYEPLRTHIAAWLSDFYQPREAVSTQRICITGGASQNLACVLQTFTDPVYTRNVWMVAPTYHLAARIMEDAGFAGRLRGIPEDDEGVNITVLESGLRAAEEIALRDGNTEPVRQHWIHEYVGITRSHRAMPLCHRFIESRTDPAPLSLQKMKSPRPWRKIYKHVIYAVPTFANPSGKIMSLRRREALVRLARQYDALIVTDDVYDFLLWSAKPEGEDNFGNRACVPRIVDVDRYLDGGPQDEWGHALSNGSFSKLIGPGARTGWAEASEKVAYGLSQTGSSRSGGAPSHLCAAIIDQMFPTGIVQNHIREVLQPKYAERYHTLLSAIHEHLVPLGVTVPAPGAAAGGYFMWIGLPAPLIAADVVQLAQSEEKLRLSPGHVFQVPGDPQVNDEEFADHLRLCFAWEEPRHLTEGMRRLARVIKRMTGTQV</sequence>